<protein>
    <submittedName>
        <fullName evidence="1">Uncharacterized protein</fullName>
    </submittedName>
</protein>
<proteinExistence type="predicted"/>
<sequence length="97" mass="11187">MRPISRYAPLRTLFEEQGKSIRHSLQARWELETGLSNRSFYNRLDAPDLSDYLLFSIVLAVPLEELLGRKPFELPQGEPHLLELAASLNLKKSPIRQ</sequence>
<accession>A0ABS3JP22</accession>
<reference evidence="1 2" key="1">
    <citation type="submission" date="2021-03" db="EMBL/GenBank/DDBJ databases">
        <title>Fibrella sp. HMF5405 genome sequencing and assembly.</title>
        <authorList>
            <person name="Kang H."/>
            <person name="Kim H."/>
            <person name="Bae S."/>
            <person name="Joh K."/>
        </authorList>
    </citation>
    <scope>NUCLEOTIDE SEQUENCE [LARGE SCALE GENOMIC DNA]</scope>
    <source>
        <strain evidence="1 2">HMF5405</strain>
    </source>
</reference>
<dbReference type="EMBL" id="JAFMYW010000007">
    <property type="protein sequence ID" value="MBO0951166.1"/>
    <property type="molecule type" value="Genomic_DNA"/>
</dbReference>
<organism evidence="1 2">
    <name type="scientific">Fibrella forsythiae</name>
    <dbReference type="NCBI Taxonomy" id="2817061"/>
    <lineage>
        <taxon>Bacteria</taxon>
        <taxon>Pseudomonadati</taxon>
        <taxon>Bacteroidota</taxon>
        <taxon>Cytophagia</taxon>
        <taxon>Cytophagales</taxon>
        <taxon>Spirosomataceae</taxon>
        <taxon>Fibrella</taxon>
    </lineage>
</organism>
<dbReference type="RefSeq" id="WP_207331121.1">
    <property type="nucleotide sequence ID" value="NZ_JAFMYW010000007.1"/>
</dbReference>
<comment type="caution">
    <text evidence="1">The sequence shown here is derived from an EMBL/GenBank/DDBJ whole genome shotgun (WGS) entry which is preliminary data.</text>
</comment>
<name>A0ABS3JP22_9BACT</name>
<evidence type="ECO:0000313" key="1">
    <source>
        <dbReference type="EMBL" id="MBO0951166.1"/>
    </source>
</evidence>
<dbReference type="Proteomes" id="UP000664628">
    <property type="component" value="Unassembled WGS sequence"/>
</dbReference>
<gene>
    <name evidence="1" type="ORF">J2I46_21450</name>
</gene>
<keyword evidence="2" id="KW-1185">Reference proteome</keyword>
<evidence type="ECO:0000313" key="2">
    <source>
        <dbReference type="Proteomes" id="UP000664628"/>
    </source>
</evidence>